<dbReference type="STRING" id="5627.A0A1C7M7N9"/>
<keyword evidence="4" id="KW-0805">Transcription regulation</keyword>
<feature type="region of interest" description="Disordered" evidence="9">
    <location>
        <begin position="347"/>
        <end position="382"/>
    </location>
</feature>
<evidence type="ECO:0000256" key="4">
    <source>
        <dbReference type="ARBA" id="ARBA00023015"/>
    </source>
</evidence>
<keyword evidence="7" id="KW-0539">Nucleus</keyword>
<organism evidence="10 11">
    <name type="scientific">Grifola frondosa</name>
    <name type="common">Maitake</name>
    <name type="synonym">Polyporus frondosus</name>
    <dbReference type="NCBI Taxonomy" id="5627"/>
    <lineage>
        <taxon>Eukaryota</taxon>
        <taxon>Fungi</taxon>
        <taxon>Dikarya</taxon>
        <taxon>Basidiomycota</taxon>
        <taxon>Agaricomycotina</taxon>
        <taxon>Agaricomycetes</taxon>
        <taxon>Polyporales</taxon>
        <taxon>Grifolaceae</taxon>
        <taxon>Grifola</taxon>
    </lineage>
</organism>
<evidence type="ECO:0000256" key="2">
    <source>
        <dbReference type="ARBA" id="ARBA00009259"/>
    </source>
</evidence>
<feature type="region of interest" description="Disordered" evidence="9">
    <location>
        <begin position="240"/>
        <end position="329"/>
    </location>
</feature>
<sequence length="382" mass="40571">MNVDDPPKYTSQPTNAVAGPSTIPDLYLPPPGPPQPRPHLTSTQDLVSRFKLLPAYDKYVTPYVVPLGSAAGLPLDASSATDKGKGKDKEVPSLDVPLSSPAQTPAAGNDGEEEDGPKGEKMWKTYKHLIKGIAGRHSMKKDDYLTTMMQVPPKQRIKIAPFDLKTQREAFSVSLEGLKGLQLTLQQWNITALVAESPQAREDRKKRKELKRLAKAQGQALIAAGGTPSVYSSTPAAMVAATPGGPPRTATPKPAISRPGVLQQQPARGRTPVGIGTPRSIATPGGASAASPASHQSPTPMATPVHSGVDPATVKRGQKREREYSADGVQMQAPAHEGVKPALMRGAKAGSAGIRPRPVKKQRMDMNGQAREIPMQQPTPHA</sequence>
<keyword evidence="5" id="KW-0010">Activator</keyword>
<keyword evidence="6" id="KW-0804">Transcription</keyword>
<gene>
    <name evidence="10" type="ORF">A0H81_07432</name>
</gene>
<evidence type="ECO:0000256" key="1">
    <source>
        <dbReference type="ARBA" id="ARBA00004123"/>
    </source>
</evidence>
<dbReference type="InterPro" id="IPR013942">
    <property type="entry name" value="Mediator_Med19_fun"/>
</dbReference>
<evidence type="ECO:0000256" key="9">
    <source>
        <dbReference type="SAM" id="MobiDB-lite"/>
    </source>
</evidence>
<evidence type="ECO:0000313" key="11">
    <source>
        <dbReference type="Proteomes" id="UP000092993"/>
    </source>
</evidence>
<dbReference type="AlphaFoldDB" id="A0A1C7M7N9"/>
<dbReference type="PANTHER" id="PTHR28270:SF1">
    <property type="entry name" value="MEDIATOR OF RNA POLYMERASE II TRANSCRIPTION SUBUNIT 19"/>
    <property type="match status" value="1"/>
</dbReference>
<feature type="region of interest" description="Disordered" evidence="9">
    <location>
        <begin position="71"/>
        <end position="119"/>
    </location>
</feature>
<evidence type="ECO:0000256" key="5">
    <source>
        <dbReference type="ARBA" id="ARBA00023159"/>
    </source>
</evidence>
<evidence type="ECO:0000313" key="10">
    <source>
        <dbReference type="EMBL" id="OBZ72587.1"/>
    </source>
</evidence>
<comment type="similarity">
    <text evidence="2">Belongs to the Mediator complex subunit 19 family.</text>
</comment>
<dbReference type="Proteomes" id="UP000092993">
    <property type="component" value="Unassembled WGS sequence"/>
</dbReference>
<dbReference type="OMA" id="LKGWNIN"/>
<dbReference type="GO" id="GO:0003712">
    <property type="term" value="F:transcription coregulator activity"/>
    <property type="evidence" value="ECO:0007669"/>
    <property type="project" value="InterPro"/>
</dbReference>
<protein>
    <recommendedName>
        <fullName evidence="3">Mediator of RNA polymerase II transcription subunit 19</fullName>
    </recommendedName>
    <alternativeName>
        <fullName evidence="8">Mediator complex subunit 19</fullName>
    </alternativeName>
</protein>
<name>A0A1C7M7N9_GRIFR</name>
<feature type="compositionally biased region" description="Basic and acidic residues" evidence="9">
    <location>
        <begin position="82"/>
        <end position="92"/>
    </location>
</feature>
<dbReference type="GO" id="GO:0006357">
    <property type="term" value="P:regulation of transcription by RNA polymerase II"/>
    <property type="evidence" value="ECO:0007669"/>
    <property type="project" value="InterPro"/>
</dbReference>
<evidence type="ECO:0000256" key="3">
    <source>
        <dbReference type="ARBA" id="ARBA00019615"/>
    </source>
</evidence>
<evidence type="ECO:0000256" key="6">
    <source>
        <dbReference type="ARBA" id="ARBA00023163"/>
    </source>
</evidence>
<keyword evidence="11" id="KW-1185">Reference proteome</keyword>
<comment type="caution">
    <text evidence="10">The sequence shown here is derived from an EMBL/GenBank/DDBJ whole genome shotgun (WGS) entry which is preliminary data.</text>
</comment>
<accession>A0A1C7M7N9</accession>
<dbReference type="GO" id="GO:0070847">
    <property type="term" value="C:core mediator complex"/>
    <property type="evidence" value="ECO:0007669"/>
    <property type="project" value="TreeGrafter"/>
</dbReference>
<dbReference type="PANTHER" id="PTHR28270">
    <property type="entry name" value="MEDIATOR OF RNA POLYMERASE II TRANSCRIPTION SUBUNIT 19"/>
    <property type="match status" value="1"/>
</dbReference>
<feature type="compositionally biased region" description="Low complexity" evidence="9">
    <location>
        <begin position="280"/>
        <end position="300"/>
    </location>
</feature>
<evidence type="ECO:0000256" key="8">
    <source>
        <dbReference type="ARBA" id="ARBA00032018"/>
    </source>
</evidence>
<reference evidence="10 11" key="1">
    <citation type="submission" date="2016-03" db="EMBL/GenBank/DDBJ databases">
        <title>Whole genome sequencing of Grifola frondosa 9006-11.</title>
        <authorList>
            <person name="Min B."/>
            <person name="Park H."/>
            <person name="Kim J.-G."/>
            <person name="Cho H."/>
            <person name="Oh Y.-L."/>
            <person name="Kong W.-S."/>
            <person name="Choi I.-G."/>
        </authorList>
    </citation>
    <scope>NUCLEOTIDE SEQUENCE [LARGE SCALE GENOMIC DNA]</scope>
    <source>
        <strain evidence="10 11">9006-11</strain>
    </source>
</reference>
<feature type="compositionally biased region" description="Pro residues" evidence="9">
    <location>
        <begin position="27"/>
        <end position="37"/>
    </location>
</feature>
<evidence type="ECO:0000256" key="7">
    <source>
        <dbReference type="ARBA" id="ARBA00023242"/>
    </source>
</evidence>
<dbReference type="OrthoDB" id="2160599at2759"/>
<proteinExistence type="inferred from homology"/>
<dbReference type="GO" id="GO:0016592">
    <property type="term" value="C:mediator complex"/>
    <property type="evidence" value="ECO:0007669"/>
    <property type="project" value="InterPro"/>
</dbReference>
<feature type="region of interest" description="Disordered" evidence="9">
    <location>
        <begin position="1"/>
        <end position="43"/>
    </location>
</feature>
<dbReference type="EMBL" id="LUGG01000009">
    <property type="protein sequence ID" value="OBZ72587.1"/>
    <property type="molecule type" value="Genomic_DNA"/>
</dbReference>
<comment type="subcellular location">
    <subcellularLocation>
        <location evidence="1">Nucleus</location>
    </subcellularLocation>
</comment>
<feature type="compositionally biased region" description="Low complexity" evidence="9">
    <location>
        <begin position="240"/>
        <end position="255"/>
    </location>
</feature>